<organism evidence="2 3">
    <name type="scientific">Hibiscus sabdariffa</name>
    <name type="common">roselle</name>
    <dbReference type="NCBI Taxonomy" id="183260"/>
    <lineage>
        <taxon>Eukaryota</taxon>
        <taxon>Viridiplantae</taxon>
        <taxon>Streptophyta</taxon>
        <taxon>Embryophyta</taxon>
        <taxon>Tracheophyta</taxon>
        <taxon>Spermatophyta</taxon>
        <taxon>Magnoliopsida</taxon>
        <taxon>eudicotyledons</taxon>
        <taxon>Gunneridae</taxon>
        <taxon>Pentapetalae</taxon>
        <taxon>rosids</taxon>
        <taxon>malvids</taxon>
        <taxon>Malvales</taxon>
        <taxon>Malvaceae</taxon>
        <taxon>Malvoideae</taxon>
        <taxon>Hibiscus</taxon>
    </lineage>
</organism>
<dbReference type="Proteomes" id="UP001472677">
    <property type="component" value="Unassembled WGS sequence"/>
</dbReference>
<sequence>MVIGEGGGDVERSRQLGFHFESLCLLVSENEKKKKSPSFASNPSGLKDSDPARVGDPPPMVVMARRWVAVIAGEKAAWTVAYWVW</sequence>
<protein>
    <submittedName>
        <fullName evidence="2">Uncharacterized protein</fullName>
    </submittedName>
</protein>
<feature type="region of interest" description="Disordered" evidence="1">
    <location>
        <begin position="31"/>
        <end position="55"/>
    </location>
</feature>
<evidence type="ECO:0000313" key="2">
    <source>
        <dbReference type="EMBL" id="KAK8515855.1"/>
    </source>
</evidence>
<gene>
    <name evidence="2" type="ORF">V6N12_016161</name>
</gene>
<keyword evidence="3" id="KW-1185">Reference proteome</keyword>
<dbReference type="EMBL" id="JBBPBM010000062">
    <property type="protein sequence ID" value="KAK8515855.1"/>
    <property type="molecule type" value="Genomic_DNA"/>
</dbReference>
<evidence type="ECO:0000313" key="3">
    <source>
        <dbReference type="Proteomes" id="UP001472677"/>
    </source>
</evidence>
<proteinExistence type="predicted"/>
<accession>A0ABR2C8X5</accession>
<reference evidence="2 3" key="1">
    <citation type="journal article" date="2024" name="G3 (Bethesda)">
        <title>Genome assembly of Hibiscus sabdariffa L. provides insights into metabolisms of medicinal natural products.</title>
        <authorList>
            <person name="Kim T."/>
        </authorList>
    </citation>
    <scope>NUCLEOTIDE SEQUENCE [LARGE SCALE GENOMIC DNA]</scope>
    <source>
        <strain evidence="2">TK-2024</strain>
        <tissue evidence="2">Old leaves</tissue>
    </source>
</reference>
<name>A0ABR2C8X5_9ROSI</name>
<comment type="caution">
    <text evidence="2">The sequence shown here is derived from an EMBL/GenBank/DDBJ whole genome shotgun (WGS) entry which is preliminary data.</text>
</comment>
<evidence type="ECO:0000256" key="1">
    <source>
        <dbReference type="SAM" id="MobiDB-lite"/>
    </source>
</evidence>